<gene>
    <name evidence="10" type="primary">asnB</name>
    <name evidence="10" type="ORF">HYY65_14640</name>
</gene>
<dbReference type="PANTHER" id="PTHR43284">
    <property type="entry name" value="ASPARAGINE SYNTHETASE (GLUTAMINE-HYDROLYZING)"/>
    <property type="match status" value="1"/>
</dbReference>
<evidence type="ECO:0000259" key="9">
    <source>
        <dbReference type="PROSITE" id="PS51278"/>
    </source>
</evidence>
<dbReference type="GO" id="GO:0005829">
    <property type="term" value="C:cytosol"/>
    <property type="evidence" value="ECO:0007669"/>
    <property type="project" value="TreeGrafter"/>
</dbReference>
<dbReference type="InterPro" id="IPR017932">
    <property type="entry name" value="GATase_2_dom"/>
</dbReference>
<reference evidence="10" key="1">
    <citation type="submission" date="2020-07" db="EMBL/GenBank/DDBJ databases">
        <title>Huge and variable diversity of episymbiotic CPR bacteria and DPANN archaea in groundwater ecosystems.</title>
        <authorList>
            <person name="He C.Y."/>
            <person name="Keren R."/>
            <person name="Whittaker M."/>
            <person name="Farag I.F."/>
            <person name="Doudna J."/>
            <person name="Cate J.H.D."/>
            <person name="Banfield J.F."/>
        </authorList>
    </citation>
    <scope>NUCLEOTIDE SEQUENCE</scope>
    <source>
        <strain evidence="10">NC_groundwater_717_Ag_S-0.2um_59_8</strain>
    </source>
</reference>
<dbReference type="SUPFAM" id="SSF56235">
    <property type="entry name" value="N-terminal nucleophile aminohydrolases (Ntn hydrolases)"/>
    <property type="match status" value="1"/>
</dbReference>
<dbReference type="CDD" id="cd01991">
    <property type="entry name" value="Asn_synthase_B_C"/>
    <property type="match status" value="1"/>
</dbReference>
<dbReference type="PROSITE" id="PS51278">
    <property type="entry name" value="GATASE_TYPE_2"/>
    <property type="match status" value="1"/>
</dbReference>
<dbReference type="EC" id="6.3.5.4" evidence="3"/>
<evidence type="ECO:0000256" key="6">
    <source>
        <dbReference type="ARBA" id="ARBA00022962"/>
    </source>
</evidence>
<comment type="similarity">
    <text evidence="2">Belongs to the asparagine synthetase family.</text>
</comment>
<comment type="pathway">
    <text evidence="1">Amino-acid biosynthesis; L-asparagine biosynthesis; L-asparagine from L-aspartate (L-Gln route): step 1/1.</text>
</comment>
<evidence type="ECO:0000256" key="8">
    <source>
        <dbReference type="PIRSR" id="PIRSR001589-2"/>
    </source>
</evidence>
<accession>A0A932GSI7</accession>
<feature type="non-terminal residue" evidence="10">
    <location>
        <position position="1"/>
    </location>
</feature>
<evidence type="ECO:0000313" key="10">
    <source>
        <dbReference type="EMBL" id="MBI3016263.1"/>
    </source>
</evidence>
<dbReference type="InterPro" id="IPR033738">
    <property type="entry name" value="AsnB_N"/>
</dbReference>
<dbReference type="Proteomes" id="UP000741360">
    <property type="component" value="Unassembled WGS sequence"/>
</dbReference>
<keyword evidence="4 8" id="KW-0547">Nucleotide-binding</keyword>
<dbReference type="SUPFAM" id="SSF52402">
    <property type="entry name" value="Adenine nucleotide alpha hydrolases-like"/>
    <property type="match status" value="1"/>
</dbReference>
<comment type="caution">
    <text evidence="10">The sequence shown here is derived from an EMBL/GenBank/DDBJ whole genome shotgun (WGS) entry which is preliminary data.</text>
</comment>
<feature type="binding site" evidence="8">
    <location>
        <position position="255"/>
    </location>
    <ligand>
        <name>ATP</name>
        <dbReference type="ChEBI" id="CHEBI:30616"/>
    </ligand>
</feature>
<dbReference type="NCBIfam" id="TIGR01536">
    <property type="entry name" value="asn_synth_AEB"/>
    <property type="match status" value="1"/>
</dbReference>
<dbReference type="Pfam" id="PF13537">
    <property type="entry name" value="GATase_7"/>
    <property type="match status" value="1"/>
</dbReference>
<comment type="catalytic activity">
    <reaction evidence="7">
        <text>L-aspartate + L-glutamine + ATP + H2O = L-asparagine + L-glutamate + AMP + diphosphate + H(+)</text>
        <dbReference type="Rhea" id="RHEA:12228"/>
        <dbReference type="ChEBI" id="CHEBI:15377"/>
        <dbReference type="ChEBI" id="CHEBI:15378"/>
        <dbReference type="ChEBI" id="CHEBI:29985"/>
        <dbReference type="ChEBI" id="CHEBI:29991"/>
        <dbReference type="ChEBI" id="CHEBI:30616"/>
        <dbReference type="ChEBI" id="CHEBI:33019"/>
        <dbReference type="ChEBI" id="CHEBI:58048"/>
        <dbReference type="ChEBI" id="CHEBI:58359"/>
        <dbReference type="ChEBI" id="CHEBI:456215"/>
        <dbReference type="EC" id="6.3.5.4"/>
    </reaction>
</comment>
<dbReference type="Gene3D" id="3.60.20.10">
    <property type="entry name" value="Glutamine Phosphoribosylpyrophosphate, subunit 1, domain 1"/>
    <property type="match status" value="1"/>
</dbReference>
<dbReference type="InterPro" id="IPR051786">
    <property type="entry name" value="ASN_synthetase/amidase"/>
</dbReference>
<dbReference type="CDD" id="cd00712">
    <property type="entry name" value="AsnB"/>
    <property type="match status" value="1"/>
</dbReference>
<dbReference type="InterPro" id="IPR029055">
    <property type="entry name" value="Ntn_hydrolases_N"/>
</dbReference>
<dbReference type="InterPro" id="IPR006426">
    <property type="entry name" value="Asn_synth_AEB"/>
</dbReference>
<keyword evidence="10" id="KW-0436">Ligase</keyword>
<feature type="binding site" evidence="8">
    <location>
        <position position="64"/>
    </location>
    <ligand>
        <name>L-glutamine</name>
        <dbReference type="ChEBI" id="CHEBI:58359"/>
    </ligand>
</feature>
<sequence>ERVETFLGSTRLAILDLSANGHQPMPDPATGNWISFNGEIYNFRELLAELKIADPRLTTRSQTDTEVILKAYARWGRDCVRRLRGMFAFALWDQGRQELFLARDRLGIKPLYYYDHEGTFLFASEVRAILASGLVLRRLDPVGVWGYLAYQSVPAPRTLIQGIRVLPPGSWMTVDSQGTITGGRYWDLLEDASPDARSATREECRRRVRDLLREAISIHLVSDVPLGIFLSGGIDSSTVVALMCELGQVPRTFSVIFREQAYNEARHAQQVASRFHTDHVEILLGEQDLLTQLPEALAAMDQPTGDGVNTYVISRAVRSAGLTVALSGLGGDEFFGGYPSFRRLSKVGGLLRLWGRTPRAFRSLAGWMVEALGRSSVTAIKLASLVKSDGTLDATFPVTRQVFSDRERHALLENGWISEGDGTRDSYVQLLKEAYDRAPESELFSRVSYGEARTYMHDVLLRDTDQMSMAHALEVRVPLLDHKLVEYVMGLPDAHKRPNGTPKRLLVESLDGLLPKEIVRRPKQGFTLPFEPWMRGDFRGFCEERLGPERLGGRGLFRPERLQSLWQDFLAGRRHVSWARLWLLVALEEWLERNGVEL</sequence>
<protein>
    <recommendedName>
        <fullName evidence="3">asparagine synthase (glutamine-hydrolyzing)</fullName>
        <ecNumber evidence="3">6.3.5.4</ecNumber>
    </recommendedName>
</protein>
<evidence type="ECO:0000313" key="11">
    <source>
        <dbReference type="Proteomes" id="UP000741360"/>
    </source>
</evidence>
<dbReference type="PANTHER" id="PTHR43284:SF1">
    <property type="entry name" value="ASPARAGINE SYNTHETASE"/>
    <property type="match status" value="1"/>
</dbReference>
<evidence type="ECO:0000256" key="2">
    <source>
        <dbReference type="ARBA" id="ARBA00005752"/>
    </source>
</evidence>
<dbReference type="GO" id="GO:0006529">
    <property type="term" value="P:asparagine biosynthetic process"/>
    <property type="evidence" value="ECO:0007669"/>
    <property type="project" value="InterPro"/>
</dbReference>
<evidence type="ECO:0000256" key="3">
    <source>
        <dbReference type="ARBA" id="ARBA00012737"/>
    </source>
</evidence>
<evidence type="ECO:0000256" key="1">
    <source>
        <dbReference type="ARBA" id="ARBA00005187"/>
    </source>
</evidence>
<dbReference type="GO" id="GO:0004066">
    <property type="term" value="F:asparagine synthase (glutamine-hydrolyzing) activity"/>
    <property type="evidence" value="ECO:0007669"/>
    <property type="project" value="UniProtKB-EC"/>
</dbReference>
<name>A0A932GSI7_UNCTE</name>
<dbReference type="InterPro" id="IPR014729">
    <property type="entry name" value="Rossmann-like_a/b/a_fold"/>
</dbReference>
<dbReference type="PIRSF" id="PIRSF001589">
    <property type="entry name" value="Asn_synthetase_glu-h"/>
    <property type="match status" value="1"/>
</dbReference>
<dbReference type="GO" id="GO:0005524">
    <property type="term" value="F:ATP binding"/>
    <property type="evidence" value="ECO:0007669"/>
    <property type="project" value="UniProtKB-KW"/>
</dbReference>
<proteinExistence type="inferred from homology"/>
<evidence type="ECO:0000256" key="7">
    <source>
        <dbReference type="ARBA" id="ARBA00048741"/>
    </source>
</evidence>
<dbReference type="AlphaFoldDB" id="A0A932GSI7"/>
<keyword evidence="6" id="KW-0315">Glutamine amidotransferase</keyword>
<feature type="domain" description="Glutamine amidotransferase type-2" evidence="9">
    <location>
        <begin position="1"/>
        <end position="177"/>
    </location>
</feature>
<keyword evidence="5 8" id="KW-0067">ATP-binding</keyword>
<feature type="binding site" evidence="8">
    <location>
        <begin position="327"/>
        <end position="328"/>
    </location>
    <ligand>
        <name>ATP</name>
        <dbReference type="ChEBI" id="CHEBI:30616"/>
    </ligand>
</feature>
<dbReference type="Pfam" id="PF00733">
    <property type="entry name" value="Asn_synthase"/>
    <property type="match status" value="1"/>
</dbReference>
<evidence type="ECO:0000256" key="5">
    <source>
        <dbReference type="ARBA" id="ARBA00022840"/>
    </source>
</evidence>
<dbReference type="Gene3D" id="3.40.50.620">
    <property type="entry name" value="HUPs"/>
    <property type="match status" value="1"/>
</dbReference>
<evidence type="ECO:0000256" key="4">
    <source>
        <dbReference type="ARBA" id="ARBA00022741"/>
    </source>
</evidence>
<organism evidence="10 11">
    <name type="scientific">Tectimicrobiota bacterium</name>
    <dbReference type="NCBI Taxonomy" id="2528274"/>
    <lineage>
        <taxon>Bacteria</taxon>
        <taxon>Pseudomonadati</taxon>
        <taxon>Nitrospinota/Tectimicrobiota group</taxon>
        <taxon>Candidatus Tectimicrobiota</taxon>
    </lineage>
</organism>
<dbReference type="EMBL" id="JACPSX010000282">
    <property type="protein sequence ID" value="MBI3016263.1"/>
    <property type="molecule type" value="Genomic_DNA"/>
</dbReference>
<dbReference type="InterPro" id="IPR001962">
    <property type="entry name" value="Asn_synthase"/>
</dbReference>